<evidence type="ECO:0000259" key="16">
    <source>
        <dbReference type="PROSITE" id="PS50011"/>
    </source>
</evidence>
<dbReference type="FunFam" id="3.30.200.20:FF:000140">
    <property type="entry name" value="Leucine-rich repeat receptor-like protein kinase"/>
    <property type="match status" value="1"/>
</dbReference>
<dbReference type="Pfam" id="PF11721">
    <property type="entry name" value="Malectin"/>
    <property type="match status" value="1"/>
</dbReference>
<keyword evidence="12 15" id="KW-0472">Membrane</keyword>
<reference evidence="18" key="1">
    <citation type="journal article" date="2017" name="Nat. Commun.">
        <title>The asparagus genome sheds light on the origin and evolution of a young Y chromosome.</title>
        <authorList>
            <person name="Harkess A."/>
            <person name="Zhou J."/>
            <person name="Xu C."/>
            <person name="Bowers J.E."/>
            <person name="Van der Hulst R."/>
            <person name="Ayyampalayam S."/>
            <person name="Mercati F."/>
            <person name="Riccardi P."/>
            <person name="McKain M.R."/>
            <person name="Kakrana A."/>
            <person name="Tang H."/>
            <person name="Ray J."/>
            <person name="Groenendijk J."/>
            <person name="Arikit S."/>
            <person name="Mathioni S.M."/>
            <person name="Nakano M."/>
            <person name="Shan H."/>
            <person name="Telgmann-Rauber A."/>
            <person name="Kanno A."/>
            <person name="Yue Z."/>
            <person name="Chen H."/>
            <person name="Li W."/>
            <person name="Chen Y."/>
            <person name="Xu X."/>
            <person name="Zhang Y."/>
            <person name="Luo S."/>
            <person name="Chen H."/>
            <person name="Gao J."/>
            <person name="Mao Z."/>
            <person name="Pires J.C."/>
            <person name="Luo M."/>
            <person name="Kudrna D."/>
            <person name="Wing R.A."/>
            <person name="Meyers B.C."/>
            <person name="Yi K."/>
            <person name="Kong H."/>
            <person name="Lavrijsen P."/>
            <person name="Sunseri F."/>
            <person name="Falavigna A."/>
            <person name="Ye Y."/>
            <person name="Leebens-Mack J.H."/>
            <person name="Chen G."/>
        </authorList>
    </citation>
    <scope>NUCLEOTIDE SEQUENCE [LARGE SCALE GENOMIC DNA]</scope>
    <source>
        <strain evidence="18">cv. DH0086</strain>
    </source>
</reference>
<comment type="subcellular location">
    <subcellularLocation>
        <location evidence="1">Membrane</location>
    </subcellularLocation>
</comment>
<keyword evidence="10" id="KW-0067">ATP-binding</keyword>
<feature type="compositionally biased region" description="Polar residues" evidence="14">
    <location>
        <begin position="720"/>
        <end position="734"/>
    </location>
</feature>
<keyword evidence="11 15" id="KW-1133">Transmembrane helix</keyword>
<dbReference type="GO" id="GO:0005886">
    <property type="term" value="C:plasma membrane"/>
    <property type="evidence" value="ECO:0007669"/>
    <property type="project" value="TreeGrafter"/>
</dbReference>
<evidence type="ECO:0000313" key="17">
    <source>
        <dbReference type="EMBL" id="ONK65773.1"/>
    </source>
</evidence>
<dbReference type="Gramene" id="ONK65773">
    <property type="protein sequence ID" value="ONK65773"/>
    <property type="gene ID" value="A4U43_C06F830"/>
</dbReference>
<dbReference type="PANTHER" id="PTHR48006:SF34">
    <property type="entry name" value="OS08G0203700 PROTEIN"/>
    <property type="match status" value="1"/>
</dbReference>
<evidence type="ECO:0000256" key="14">
    <source>
        <dbReference type="SAM" id="MobiDB-lite"/>
    </source>
</evidence>
<feature type="transmembrane region" description="Helical" evidence="15">
    <location>
        <begin position="439"/>
        <end position="461"/>
    </location>
</feature>
<dbReference type="InterPro" id="IPR000719">
    <property type="entry name" value="Prot_kinase_dom"/>
</dbReference>
<keyword evidence="6 15" id="KW-0812">Transmembrane</keyword>
<dbReference type="GO" id="GO:0005524">
    <property type="term" value="F:ATP binding"/>
    <property type="evidence" value="ECO:0007669"/>
    <property type="project" value="UniProtKB-KW"/>
</dbReference>
<dbReference type="SUPFAM" id="SSF52058">
    <property type="entry name" value="L domain-like"/>
    <property type="match status" value="1"/>
</dbReference>
<evidence type="ECO:0000256" key="5">
    <source>
        <dbReference type="ARBA" id="ARBA00022679"/>
    </source>
</evidence>
<dbReference type="InterPro" id="IPR001245">
    <property type="entry name" value="Ser-Thr/Tyr_kinase_cat_dom"/>
</dbReference>
<accession>A0A5P1EJ49</accession>
<keyword evidence="8" id="KW-0677">Repeat</keyword>
<keyword evidence="7" id="KW-0732">Signal</keyword>
<dbReference type="PROSITE" id="PS50011">
    <property type="entry name" value="PROTEIN_KINASE_DOM"/>
    <property type="match status" value="1"/>
</dbReference>
<feature type="region of interest" description="Disordered" evidence="14">
    <location>
        <begin position="720"/>
        <end position="759"/>
    </location>
</feature>
<evidence type="ECO:0000256" key="12">
    <source>
        <dbReference type="ARBA" id="ARBA00023136"/>
    </source>
</evidence>
<protein>
    <recommendedName>
        <fullName evidence="2">non-specific serine/threonine protein kinase</fullName>
        <ecNumber evidence="2">2.7.11.1</ecNumber>
    </recommendedName>
</protein>
<feature type="domain" description="Protein kinase" evidence="16">
    <location>
        <begin position="498"/>
        <end position="759"/>
    </location>
</feature>
<dbReference type="OMA" id="FIRHSVW"/>
<evidence type="ECO:0000256" key="2">
    <source>
        <dbReference type="ARBA" id="ARBA00012513"/>
    </source>
</evidence>
<dbReference type="Gene3D" id="1.10.510.10">
    <property type="entry name" value="Transferase(Phosphotransferase) domain 1"/>
    <property type="match status" value="1"/>
</dbReference>
<gene>
    <name evidence="17" type="ORF">A4U43_C06F830</name>
</gene>
<evidence type="ECO:0000256" key="3">
    <source>
        <dbReference type="ARBA" id="ARBA00022553"/>
    </source>
</evidence>
<keyword evidence="13" id="KW-0325">Glycoprotein</keyword>
<evidence type="ECO:0000256" key="10">
    <source>
        <dbReference type="ARBA" id="ARBA00022840"/>
    </source>
</evidence>
<keyword evidence="18" id="KW-1185">Reference proteome</keyword>
<dbReference type="InterPro" id="IPR051824">
    <property type="entry name" value="LRR_Rcpt-Like_S/T_Kinase"/>
</dbReference>
<dbReference type="AlphaFoldDB" id="A0A5P1EJ49"/>
<dbReference type="InterPro" id="IPR001611">
    <property type="entry name" value="Leu-rich_rpt"/>
</dbReference>
<dbReference type="GO" id="GO:0004674">
    <property type="term" value="F:protein serine/threonine kinase activity"/>
    <property type="evidence" value="ECO:0007669"/>
    <property type="project" value="UniProtKB-EC"/>
</dbReference>
<dbReference type="Pfam" id="PF00560">
    <property type="entry name" value="LRR_1"/>
    <property type="match status" value="2"/>
</dbReference>
<dbReference type="InterPro" id="IPR021720">
    <property type="entry name" value="Malectin_dom"/>
</dbReference>
<evidence type="ECO:0000256" key="11">
    <source>
        <dbReference type="ARBA" id="ARBA00022989"/>
    </source>
</evidence>
<dbReference type="Gene3D" id="3.30.200.20">
    <property type="entry name" value="Phosphorylase Kinase, domain 1"/>
    <property type="match status" value="1"/>
</dbReference>
<evidence type="ECO:0000256" key="1">
    <source>
        <dbReference type="ARBA" id="ARBA00004370"/>
    </source>
</evidence>
<keyword evidence="5" id="KW-0808">Transferase</keyword>
<keyword evidence="9" id="KW-0547">Nucleotide-binding</keyword>
<dbReference type="Pfam" id="PF13855">
    <property type="entry name" value="LRR_8"/>
    <property type="match status" value="1"/>
</dbReference>
<dbReference type="EMBL" id="CM007386">
    <property type="protein sequence ID" value="ONK65773.1"/>
    <property type="molecule type" value="Genomic_DNA"/>
</dbReference>
<dbReference type="Pfam" id="PF07714">
    <property type="entry name" value="PK_Tyr_Ser-Thr"/>
    <property type="match status" value="1"/>
</dbReference>
<evidence type="ECO:0000256" key="9">
    <source>
        <dbReference type="ARBA" id="ARBA00022741"/>
    </source>
</evidence>
<dbReference type="Gene3D" id="3.80.10.10">
    <property type="entry name" value="Ribonuclease Inhibitor"/>
    <property type="match status" value="2"/>
</dbReference>
<evidence type="ECO:0000313" key="18">
    <source>
        <dbReference type="Proteomes" id="UP000243459"/>
    </source>
</evidence>
<dbReference type="InterPro" id="IPR011009">
    <property type="entry name" value="Kinase-like_dom_sf"/>
</dbReference>
<feature type="compositionally biased region" description="Polar residues" evidence="14">
    <location>
        <begin position="743"/>
        <end position="759"/>
    </location>
</feature>
<dbReference type="PROSITE" id="PS51450">
    <property type="entry name" value="LRR"/>
    <property type="match status" value="1"/>
</dbReference>
<name>A0A5P1EJ49_ASPOF</name>
<dbReference type="InterPro" id="IPR032675">
    <property type="entry name" value="LRR_dom_sf"/>
</dbReference>
<evidence type="ECO:0000256" key="4">
    <source>
        <dbReference type="ARBA" id="ARBA00022614"/>
    </source>
</evidence>
<dbReference type="EC" id="2.7.11.1" evidence="2"/>
<sequence>MDSSGVSGELPSTLSKLANMQIMWASDNNFSGLIPDFIGSWTNLTSLRFQGNSFQGPIPSSLSSLTKLTDLRIGDIINGSSSLAFISNLTSLNTLILRNSKISDSMPSNFASFTSLQKLDLSFNNITGILPQSLFNLNSLSFLFLGNNSLSGSLPASKSRSLSNIDLSYNQLSGSFPPWVSEQKQQLNLVANNFVIDNSNSSGLSSGLNCLQSNIPCNRGSPIYSSFAINCGGSRAITGSDGTDYDIDNANLTTASYYVKESDRWAVSNAGSFAEAPGADYIINDLSQFQNTLDPELFQTARMSPSSLRYYGLGLQNGNYSVTLQFAETAFPDSSTWKSVGRRVFNIYIQGKLEEKDFDIRKAAGGVSFRAIEKQYIAPVTNNFLEIHFFWAGKGTCCVPTQGYYGPSISALTVAPYDFTPTVSNKPPNTSSKSNNTGLVVGIVVAIGFLGFLAVIGVFTWRQRKRRLSQEDAEELSGLSIRPDTFSYSELKTATNDFNPANLLGEGGFGPVYKGKLSDGRLVAVKQLSVQSHQGKRQFVAEIGTISAVQHRNLVKLYGCCIEGAKRLVVYEYLENKSLDQAIFEYAMRGHLTEKADVFGFGVVVLEVLSGRPNADTTLDEEKIYLLEWAWRLHENRHDLELVDSKLSSYNEKEATQLMGVALLCTQASPMLRPHMSRVVAMLTGDIEVPEVTTRPGYLTEWHLKDLSSNFVSSDFSKASTSNYSHDSGTSDSSMAVYRRGTLSPSQPLVSTSISSEGR</sequence>
<evidence type="ECO:0000256" key="7">
    <source>
        <dbReference type="ARBA" id="ARBA00022729"/>
    </source>
</evidence>
<dbReference type="FunFam" id="3.80.10.10:FF:000298">
    <property type="entry name" value="Putative LRR receptor-like serine/threonine-protein kinase"/>
    <property type="match status" value="1"/>
</dbReference>
<dbReference type="SUPFAM" id="SSF56112">
    <property type="entry name" value="Protein kinase-like (PK-like)"/>
    <property type="match status" value="1"/>
</dbReference>
<evidence type="ECO:0000256" key="8">
    <source>
        <dbReference type="ARBA" id="ARBA00022737"/>
    </source>
</evidence>
<proteinExistence type="predicted"/>
<evidence type="ECO:0000256" key="6">
    <source>
        <dbReference type="ARBA" id="ARBA00022692"/>
    </source>
</evidence>
<dbReference type="Proteomes" id="UP000243459">
    <property type="component" value="Chromosome 6"/>
</dbReference>
<dbReference type="FunFam" id="2.60.120.430:FF:000002">
    <property type="entry name" value="Leucine-rich repeat receptor-like protein kinase"/>
    <property type="match status" value="1"/>
</dbReference>
<keyword evidence="3" id="KW-0597">Phosphoprotein</keyword>
<dbReference type="Gene3D" id="2.60.120.430">
    <property type="entry name" value="Galactose-binding lectin"/>
    <property type="match status" value="1"/>
</dbReference>
<dbReference type="PANTHER" id="PTHR48006">
    <property type="entry name" value="LEUCINE-RICH REPEAT-CONTAINING PROTEIN DDB_G0281931-RELATED"/>
    <property type="match status" value="1"/>
</dbReference>
<keyword evidence="4" id="KW-0433">Leucine-rich repeat</keyword>
<evidence type="ECO:0000256" key="13">
    <source>
        <dbReference type="ARBA" id="ARBA00023180"/>
    </source>
</evidence>
<organism evidence="17 18">
    <name type="scientific">Asparagus officinalis</name>
    <name type="common">Garden asparagus</name>
    <dbReference type="NCBI Taxonomy" id="4686"/>
    <lineage>
        <taxon>Eukaryota</taxon>
        <taxon>Viridiplantae</taxon>
        <taxon>Streptophyta</taxon>
        <taxon>Embryophyta</taxon>
        <taxon>Tracheophyta</taxon>
        <taxon>Spermatophyta</taxon>
        <taxon>Magnoliopsida</taxon>
        <taxon>Liliopsida</taxon>
        <taxon>Asparagales</taxon>
        <taxon>Asparagaceae</taxon>
        <taxon>Asparagoideae</taxon>
        <taxon>Asparagus</taxon>
    </lineage>
</organism>
<evidence type="ECO:0000256" key="15">
    <source>
        <dbReference type="SAM" id="Phobius"/>
    </source>
</evidence>